<feature type="transmembrane region" description="Helical" evidence="5">
    <location>
        <begin position="376"/>
        <end position="398"/>
    </location>
</feature>
<feature type="domain" description="NADH:quinone oxidoreductase/Mrp antiporter transmembrane" evidence="7">
    <location>
        <begin position="127"/>
        <end position="426"/>
    </location>
</feature>
<gene>
    <name evidence="5" type="primary">nuoN</name>
    <name evidence="8" type="ORF">SHALO_0508</name>
</gene>
<dbReference type="EMBL" id="CP017111">
    <property type="protein sequence ID" value="AOO64298.1"/>
    <property type="molecule type" value="Genomic_DNA"/>
</dbReference>
<keyword evidence="3 5" id="KW-1133">Transmembrane helix</keyword>
<feature type="transmembrane region" description="Helical" evidence="5">
    <location>
        <begin position="303"/>
        <end position="326"/>
    </location>
</feature>
<evidence type="ECO:0000313" key="9">
    <source>
        <dbReference type="Proteomes" id="UP000094609"/>
    </source>
</evidence>
<dbReference type="InterPro" id="IPR001750">
    <property type="entry name" value="ND/Mrp_TM"/>
</dbReference>
<sequence length="501" mass="55226">MLWTHLSYLLPLIIVAGGAVVLMLLSPVERFSMERFSLFTFLILLGALGADLFYFGELFTAFPMQELFSKMLIVDSYSVYFDALILSGALVTSLIGTHYFQAKRHFKKEVFSLFLFSVFGMMLLVHANELLTAFIALEIASLSLYVMIGFQKIHDKRVEASYQYLVLGSISGAFFLLGSALMYAGVGTTILGDIGKALDVQMGKDVSLIIIGATFILVTFLFKISAFPFQNWTIDVYDGSPLPVTAFMAATFKVAIFGFVLRLMLIDLDPIRDIWDTLFVVVILATLLYGTLLAIIQESLKRMLAASSIVHTGYLLIAFVSIGYAGESASSSIIFYLVAYFLSAMGAFGLISYIAADEHVRVTYEDFRGFAHVHPYMAAMLSVFMLSLAGIPSTIGFVGKFYIFTGAIEAGYTFLAVCGIIATFISIYYYFKLIALMYFYPACEKEGAMIPTLSGITPITIGVIAIAVIWGGIGNTFIAYFPGVDFLIDTARLSYMSLFIK</sequence>
<evidence type="ECO:0000259" key="7">
    <source>
        <dbReference type="Pfam" id="PF00361"/>
    </source>
</evidence>
<dbReference type="Proteomes" id="UP000094609">
    <property type="component" value="Chromosome"/>
</dbReference>
<keyword evidence="5" id="KW-0813">Transport</keyword>
<keyword evidence="5" id="KW-0520">NAD</keyword>
<feature type="transmembrane region" description="Helical" evidence="5">
    <location>
        <begin position="410"/>
        <end position="431"/>
    </location>
</feature>
<comment type="function">
    <text evidence="5">NDH-1 shuttles electrons from NADH, via FMN and iron-sulfur (Fe-S) centers, to quinones in the respiratory chain. The immediate electron acceptor for the enzyme in this species is believed to be ubiquinone. Couples the redox reaction to proton translocation (for every two electrons transferred, four hydrogen ions are translocated across the cytoplasmic membrane), and thus conserves the redox energy in a proton gradient.</text>
</comment>
<proteinExistence type="inferred from homology"/>
<dbReference type="GO" id="GO:0042773">
    <property type="term" value="P:ATP synthesis coupled electron transport"/>
    <property type="evidence" value="ECO:0007669"/>
    <property type="project" value="InterPro"/>
</dbReference>
<keyword evidence="2 5" id="KW-0812">Transmembrane</keyword>
<dbReference type="GO" id="GO:0005886">
    <property type="term" value="C:plasma membrane"/>
    <property type="evidence" value="ECO:0007669"/>
    <property type="project" value="UniProtKB-SubCell"/>
</dbReference>
<evidence type="ECO:0000256" key="3">
    <source>
        <dbReference type="ARBA" id="ARBA00022989"/>
    </source>
</evidence>
<accession>A0A1D7TGZ1</accession>
<feature type="transmembrane region" description="Helical" evidence="5">
    <location>
        <begin position="206"/>
        <end position="229"/>
    </location>
</feature>
<dbReference type="KEGG" id="shal:SHALO_0508"/>
<keyword evidence="5" id="KW-1003">Cell membrane</keyword>
<dbReference type="GO" id="GO:0008137">
    <property type="term" value="F:NADH dehydrogenase (ubiquinone) activity"/>
    <property type="evidence" value="ECO:0007669"/>
    <property type="project" value="InterPro"/>
</dbReference>
<feature type="transmembrane region" description="Helical" evidence="5">
    <location>
        <begin position="37"/>
        <end position="56"/>
    </location>
</feature>
<comment type="subunit">
    <text evidence="5">NDH-1 is composed of 14 different subunits. Subunits NuoA, H, J, K, L, M, N constitute the membrane sector of the complex.</text>
</comment>
<feature type="transmembrane region" description="Helical" evidence="5">
    <location>
        <begin position="452"/>
        <end position="473"/>
    </location>
</feature>
<evidence type="ECO:0000256" key="4">
    <source>
        <dbReference type="ARBA" id="ARBA00023136"/>
    </source>
</evidence>
<dbReference type="EC" id="7.1.1.-" evidence="5"/>
<feature type="transmembrane region" description="Helical" evidence="5">
    <location>
        <begin position="162"/>
        <end position="186"/>
    </location>
</feature>
<dbReference type="PANTHER" id="PTHR22773">
    <property type="entry name" value="NADH DEHYDROGENASE"/>
    <property type="match status" value="1"/>
</dbReference>
<comment type="subcellular location">
    <subcellularLocation>
        <location evidence="5">Cell membrane</location>
        <topology evidence="5">Multi-pass membrane protein</topology>
    </subcellularLocation>
    <subcellularLocation>
        <location evidence="1">Endomembrane system</location>
        <topology evidence="1">Multi-pass membrane protein</topology>
    </subcellularLocation>
    <subcellularLocation>
        <location evidence="6">Membrane</location>
        <topology evidence="6">Multi-pass membrane protein</topology>
    </subcellularLocation>
</comment>
<dbReference type="HAMAP" id="MF_00445">
    <property type="entry name" value="NDH1_NuoN_1"/>
    <property type="match status" value="1"/>
</dbReference>
<dbReference type="RefSeq" id="WP_069477242.1">
    <property type="nucleotide sequence ID" value="NZ_CP017111.1"/>
</dbReference>
<evidence type="ECO:0000256" key="5">
    <source>
        <dbReference type="HAMAP-Rule" id="MF_00445"/>
    </source>
</evidence>
<dbReference type="STRING" id="1193502.SHALO_0508"/>
<reference evidence="9" key="1">
    <citation type="submission" date="2016-08" db="EMBL/GenBank/DDBJ databases">
        <title>Complete genome sequence of the organohalide-respiring Epsilonproteobacterium Sulfurospirillum halorespirans.</title>
        <authorList>
            <person name="Goris T."/>
            <person name="Zimmermann J."/>
            <person name="Schenz B."/>
            <person name="Lemos M."/>
            <person name="Hackermueller J."/>
            <person name="Diekert G."/>
        </authorList>
    </citation>
    <scope>NUCLEOTIDE SEQUENCE [LARGE SCALE GENOMIC DNA]</scope>
    <source>
        <strain>DSM 13726</strain>
        <strain evidence="9">PCE-M2</strain>
    </source>
</reference>
<feature type="transmembrane region" description="Helical" evidence="5">
    <location>
        <begin position="332"/>
        <end position="355"/>
    </location>
</feature>
<evidence type="ECO:0000256" key="6">
    <source>
        <dbReference type="RuleBase" id="RU000320"/>
    </source>
</evidence>
<feature type="transmembrane region" description="Helical" evidence="5">
    <location>
        <begin position="277"/>
        <end position="296"/>
    </location>
</feature>
<keyword evidence="9" id="KW-1185">Reference proteome</keyword>
<name>A0A1D7TGZ1_9BACT</name>
<dbReference type="GO" id="GO:0050136">
    <property type="term" value="F:NADH dehydrogenase (quinone) (non-electrogenic) activity"/>
    <property type="evidence" value="ECO:0007669"/>
    <property type="project" value="UniProtKB-UniRule"/>
</dbReference>
<feature type="transmembrane region" description="Helical" evidence="5">
    <location>
        <begin position="6"/>
        <end position="25"/>
    </location>
</feature>
<feature type="transmembrane region" description="Helical" evidence="5">
    <location>
        <begin position="241"/>
        <end position="265"/>
    </location>
</feature>
<dbReference type="PATRIC" id="fig|1193502.14.peg.518"/>
<keyword evidence="5 8" id="KW-0830">Ubiquinone</keyword>
<comment type="catalytic activity">
    <reaction evidence="5">
        <text>a quinone + NADH + 5 H(+)(in) = a quinol + NAD(+) + 4 H(+)(out)</text>
        <dbReference type="Rhea" id="RHEA:57888"/>
        <dbReference type="ChEBI" id="CHEBI:15378"/>
        <dbReference type="ChEBI" id="CHEBI:24646"/>
        <dbReference type="ChEBI" id="CHEBI:57540"/>
        <dbReference type="ChEBI" id="CHEBI:57945"/>
        <dbReference type="ChEBI" id="CHEBI:132124"/>
    </reaction>
</comment>
<dbReference type="NCBIfam" id="TIGR01770">
    <property type="entry name" value="NDH_I_N"/>
    <property type="match status" value="1"/>
</dbReference>
<keyword evidence="5" id="KW-1278">Translocase</keyword>
<evidence type="ECO:0000256" key="2">
    <source>
        <dbReference type="ARBA" id="ARBA00022692"/>
    </source>
</evidence>
<dbReference type="GO" id="GO:0048038">
    <property type="term" value="F:quinone binding"/>
    <property type="evidence" value="ECO:0007669"/>
    <property type="project" value="UniProtKB-KW"/>
</dbReference>
<dbReference type="InterPro" id="IPR010096">
    <property type="entry name" value="NADH-Q_OxRdtase_suN/2"/>
</dbReference>
<dbReference type="Pfam" id="PF00361">
    <property type="entry name" value="Proton_antipo_M"/>
    <property type="match status" value="1"/>
</dbReference>
<comment type="similarity">
    <text evidence="5">Belongs to the complex I subunit 2 family.</text>
</comment>
<keyword evidence="4 5" id="KW-0472">Membrane</keyword>
<keyword evidence="8" id="KW-0560">Oxidoreductase</keyword>
<feature type="transmembrane region" description="Helical" evidence="5">
    <location>
        <begin position="110"/>
        <end position="127"/>
    </location>
</feature>
<dbReference type="GO" id="GO:0012505">
    <property type="term" value="C:endomembrane system"/>
    <property type="evidence" value="ECO:0007669"/>
    <property type="project" value="UniProtKB-SubCell"/>
</dbReference>
<feature type="transmembrane region" description="Helical" evidence="5">
    <location>
        <begin position="76"/>
        <end position="98"/>
    </location>
</feature>
<dbReference type="AlphaFoldDB" id="A0A1D7TGZ1"/>
<keyword evidence="5" id="KW-0874">Quinone</keyword>
<evidence type="ECO:0000256" key="1">
    <source>
        <dbReference type="ARBA" id="ARBA00004127"/>
    </source>
</evidence>
<protein>
    <recommendedName>
        <fullName evidence="5">NADH-quinone oxidoreductase subunit N</fullName>
        <ecNumber evidence="5">7.1.1.-</ecNumber>
    </recommendedName>
    <alternativeName>
        <fullName evidence="5">NADH dehydrogenase I subunit N</fullName>
    </alternativeName>
    <alternativeName>
        <fullName evidence="5">NDH-1 subunit N</fullName>
    </alternativeName>
</protein>
<evidence type="ECO:0000313" key="8">
    <source>
        <dbReference type="EMBL" id="AOO64298.1"/>
    </source>
</evidence>
<organism evidence="8 9">
    <name type="scientific">Sulfurospirillum halorespirans DSM 13726</name>
    <dbReference type="NCBI Taxonomy" id="1193502"/>
    <lineage>
        <taxon>Bacteria</taxon>
        <taxon>Pseudomonadati</taxon>
        <taxon>Campylobacterota</taxon>
        <taxon>Epsilonproteobacteria</taxon>
        <taxon>Campylobacterales</taxon>
        <taxon>Sulfurospirillaceae</taxon>
        <taxon>Sulfurospirillum</taxon>
    </lineage>
</organism>